<keyword evidence="1" id="KW-0732">Signal</keyword>
<comment type="caution">
    <text evidence="2">The sequence shown here is derived from an EMBL/GenBank/DDBJ whole genome shotgun (WGS) entry which is preliminary data.</text>
</comment>
<dbReference type="CDD" id="cd09272">
    <property type="entry name" value="RNase_HI_RT_Ty1"/>
    <property type="match status" value="1"/>
</dbReference>
<dbReference type="PANTHER" id="PTHR11439:SF508">
    <property type="entry name" value="RNA-DIRECTED DNA POLYMERASE"/>
    <property type="match status" value="1"/>
</dbReference>
<sequence>MLSLLMLLLRMSSSRVRVIIPCLPSLNLVFEKKDCLDLLSEFSLLACKPSAVPLEQNLKISNEPTSSDPLIDKVTEYQKLIGKLIYLTYTRPDISYVVHYLSQFMHKPLESHLKISLKVLRYLKGSPGKGVHIVKCPKVSLETYVDADWAKCLVTRKSVTRYYLFLNGSLVSWKSRKHNTLSKSTTEAEYRAMTSATSETVWVLKVLKDLNWGNFLHVNHFCDSQVAIKIAANTVFHERTKRL</sequence>
<name>A0ABQ4XXN6_9ASTR</name>
<reference evidence="2" key="1">
    <citation type="journal article" date="2022" name="Int. J. Mol. Sci.">
        <title>Draft Genome of Tanacetum Coccineum: Genomic Comparison of Closely Related Tanacetum-Family Plants.</title>
        <authorList>
            <person name="Yamashiro T."/>
            <person name="Shiraishi A."/>
            <person name="Nakayama K."/>
            <person name="Satake H."/>
        </authorList>
    </citation>
    <scope>NUCLEOTIDE SEQUENCE</scope>
</reference>
<evidence type="ECO:0000313" key="2">
    <source>
        <dbReference type="EMBL" id="GJS70170.1"/>
    </source>
</evidence>
<keyword evidence="3" id="KW-1185">Reference proteome</keyword>
<accession>A0ABQ4XXN6</accession>
<dbReference type="Proteomes" id="UP001151760">
    <property type="component" value="Unassembled WGS sequence"/>
</dbReference>
<evidence type="ECO:0000313" key="3">
    <source>
        <dbReference type="Proteomes" id="UP001151760"/>
    </source>
</evidence>
<reference evidence="2" key="2">
    <citation type="submission" date="2022-01" db="EMBL/GenBank/DDBJ databases">
        <authorList>
            <person name="Yamashiro T."/>
            <person name="Shiraishi A."/>
            <person name="Satake H."/>
            <person name="Nakayama K."/>
        </authorList>
    </citation>
    <scope>NUCLEOTIDE SEQUENCE</scope>
</reference>
<organism evidence="2 3">
    <name type="scientific">Tanacetum coccineum</name>
    <dbReference type="NCBI Taxonomy" id="301880"/>
    <lineage>
        <taxon>Eukaryota</taxon>
        <taxon>Viridiplantae</taxon>
        <taxon>Streptophyta</taxon>
        <taxon>Embryophyta</taxon>
        <taxon>Tracheophyta</taxon>
        <taxon>Spermatophyta</taxon>
        <taxon>Magnoliopsida</taxon>
        <taxon>eudicotyledons</taxon>
        <taxon>Gunneridae</taxon>
        <taxon>Pentapetalae</taxon>
        <taxon>asterids</taxon>
        <taxon>campanulids</taxon>
        <taxon>Asterales</taxon>
        <taxon>Asteraceae</taxon>
        <taxon>Asteroideae</taxon>
        <taxon>Anthemideae</taxon>
        <taxon>Anthemidinae</taxon>
        <taxon>Tanacetum</taxon>
    </lineage>
</organism>
<evidence type="ECO:0000256" key="1">
    <source>
        <dbReference type="SAM" id="SignalP"/>
    </source>
</evidence>
<dbReference type="EMBL" id="BQNB010009915">
    <property type="protein sequence ID" value="GJS70170.1"/>
    <property type="molecule type" value="Genomic_DNA"/>
</dbReference>
<feature type="signal peptide" evidence="1">
    <location>
        <begin position="1"/>
        <end position="18"/>
    </location>
</feature>
<proteinExistence type="predicted"/>
<dbReference type="SUPFAM" id="SSF56672">
    <property type="entry name" value="DNA/RNA polymerases"/>
    <property type="match status" value="1"/>
</dbReference>
<dbReference type="InterPro" id="IPR043502">
    <property type="entry name" value="DNA/RNA_pol_sf"/>
</dbReference>
<feature type="chain" id="PRO_5047244978" evidence="1">
    <location>
        <begin position="19"/>
        <end position="243"/>
    </location>
</feature>
<protein>
    <submittedName>
        <fullName evidence="2">Ribonuclease H-like domain-containing protein</fullName>
    </submittedName>
</protein>
<dbReference type="PANTHER" id="PTHR11439">
    <property type="entry name" value="GAG-POL-RELATED RETROTRANSPOSON"/>
    <property type="match status" value="1"/>
</dbReference>
<gene>
    <name evidence="2" type="ORF">Tco_0703011</name>
</gene>